<protein>
    <submittedName>
        <fullName evidence="2">Uncharacterized protein</fullName>
    </submittedName>
</protein>
<keyword evidence="3" id="KW-1185">Reference proteome</keyword>
<feature type="compositionally biased region" description="Basic and acidic residues" evidence="1">
    <location>
        <begin position="98"/>
        <end position="111"/>
    </location>
</feature>
<feature type="compositionally biased region" description="Low complexity" evidence="1">
    <location>
        <begin position="112"/>
        <end position="127"/>
    </location>
</feature>
<evidence type="ECO:0000313" key="2">
    <source>
        <dbReference type="EMBL" id="KAL0572050.1"/>
    </source>
</evidence>
<comment type="caution">
    <text evidence="2">The sequence shown here is derived from an EMBL/GenBank/DDBJ whole genome shotgun (WGS) entry which is preliminary data.</text>
</comment>
<proteinExistence type="predicted"/>
<organism evidence="2 3">
    <name type="scientific">Marasmius crinis-equi</name>
    <dbReference type="NCBI Taxonomy" id="585013"/>
    <lineage>
        <taxon>Eukaryota</taxon>
        <taxon>Fungi</taxon>
        <taxon>Dikarya</taxon>
        <taxon>Basidiomycota</taxon>
        <taxon>Agaricomycotina</taxon>
        <taxon>Agaricomycetes</taxon>
        <taxon>Agaricomycetidae</taxon>
        <taxon>Agaricales</taxon>
        <taxon>Marasmiineae</taxon>
        <taxon>Marasmiaceae</taxon>
        <taxon>Marasmius</taxon>
    </lineage>
</organism>
<sequence length="297" mass="32727">MNRSNCRCLGCTKRPQKEITEDLKRRGIFPDALQKVAALSFRKLTGPIVSLNQPKETPTQNLDPASPTYMQSDSGSGSVNHDCSRPTEATVCNFSPHTRQDSEGRETHRESSSTLQTIQTSQSTQATDPPSPLHTQPRSESWFRIGELVYILLERPIQTTSDFTPTTRIWPAIVLDVVPTGTDCVKSPEAIIGTEHDRNLVIQLLGFGSLTSVITVKQQEARPYYLDLDSSLFIPDSSHPSSDFEANVPSLAYEKALQGAHRMALTWAITDAAEAKFTNKLEDAGSGIPAQSVRWGE</sequence>
<feature type="region of interest" description="Disordered" evidence="1">
    <location>
        <begin position="50"/>
        <end position="138"/>
    </location>
</feature>
<accession>A0ABR3F9V4</accession>
<evidence type="ECO:0000313" key="3">
    <source>
        <dbReference type="Proteomes" id="UP001465976"/>
    </source>
</evidence>
<dbReference type="EMBL" id="JBAHYK010000678">
    <property type="protein sequence ID" value="KAL0572050.1"/>
    <property type="molecule type" value="Genomic_DNA"/>
</dbReference>
<name>A0ABR3F9V4_9AGAR</name>
<reference evidence="2 3" key="1">
    <citation type="submission" date="2024-02" db="EMBL/GenBank/DDBJ databases">
        <title>A draft genome for the cacao thread blight pathogen Marasmius crinis-equi.</title>
        <authorList>
            <person name="Cohen S.P."/>
            <person name="Baruah I.K."/>
            <person name="Amoako-Attah I."/>
            <person name="Bukari Y."/>
            <person name="Meinhardt L.W."/>
            <person name="Bailey B.A."/>
        </authorList>
    </citation>
    <scope>NUCLEOTIDE SEQUENCE [LARGE SCALE GENOMIC DNA]</scope>
    <source>
        <strain evidence="2 3">GH-76</strain>
    </source>
</reference>
<evidence type="ECO:0000256" key="1">
    <source>
        <dbReference type="SAM" id="MobiDB-lite"/>
    </source>
</evidence>
<dbReference type="Proteomes" id="UP001465976">
    <property type="component" value="Unassembled WGS sequence"/>
</dbReference>
<gene>
    <name evidence="2" type="ORF">V5O48_009908</name>
</gene>
<feature type="compositionally biased region" description="Polar residues" evidence="1">
    <location>
        <begin position="50"/>
        <end position="81"/>
    </location>
</feature>